<dbReference type="InterPro" id="IPR013094">
    <property type="entry name" value="AB_hydrolase_3"/>
</dbReference>
<dbReference type="PANTHER" id="PTHR48081">
    <property type="entry name" value="AB HYDROLASE SUPERFAMILY PROTEIN C4A8.06C"/>
    <property type="match status" value="1"/>
</dbReference>
<keyword evidence="1 3" id="KW-0378">Hydrolase</keyword>
<protein>
    <submittedName>
        <fullName evidence="3">Alpha/Beta hydrolase protein</fullName>
    </submittedName>
</protein>
<evidence type="ECO:0000313" key="3">
    <source>
        <dbReference type="EMBL" id="KAH8100059.1"/>
    </source>
</evidence>
<sequence length="343" mass="37768">MTDSPYAHYSTPDPEYTALLATFPESEPQDPNDIVAGRQALDAVIAMNREAAQDQLPDPSSYAIVDHRVPVADGTAHILIRTITPTANKPSTFPLLYWTHGGGFIMGTVEMSQDTLTRRSVELQIAVAIVEYRLAPEHPHPIPVTDCFEGLKWVVTNAGSFGADISKGFIIAGDSAGANLTAVVSHLMRDDPFFQGKQPSGQVLQIPCIVDPRSYPEKYKAELRSLDTVQVQGFNKQIICDIYAKHLKNPPEDPTASPLLFSSHADIPPTFFQVAGLDGLRDEGLLYEKVLRETGVKTKLHVYQGLPHGFFLFFPELGASKKFDEDFRDGLVWLLNGHSARPT</sequence>
<dbReference type="Pfam" id="PF07859">
    <property type="entry name" value="Abhydrolase_3"/>
    <property type="match status" value="1"/>
</dbReference>
<dbReference type="InterPro" id="IPR050300">
    <property type="entry name" value="GDXG_lipolytic_enzyme"/>
</dbReference>
<dbReference type="OrthoDB" id="408631at2759"/>
<reference evidence="3" key="1">
    <citation type="journal article" date="2021" name="New Phytol.">
        <title>Evolutionary innovations through gain and loss of genes in the ectomycorrhizal Boletales.</title>
        <authorList>
            <person name="Wu G."/>
            <person name="Miyauchi S."/>
            <person name="Morin E."/>
            <person name="Kuo A."/>
            <person name="Drula E."/>
            <person name="Varga T."/>
            <person name="Kohler A."/>
            <person name="Feng B."/>
            <person name="Cao Y."/>
            <person name="Lipzen A."/>
            <person name="Daum C."/>
            <person name="Hundley H."/>
            <person name="Pangilinan J."/>
            <person name="Johnson J."/>
            <person name="Barry K."/>
            <person name="LaButti K."/>
            <person name="Ng V."/>
            <person name="Ahrendt S."/>
            <person name="Min B."/>
            <person name="Choi I.G."/>
            <person name="Park H."/>
            <person name="Plett J.M."/>
            <person name="Magnuson J."/>
            <person name="Spatafora J.W."/>
            <person name="Nagy L.G."/>
            <person name="Henrissat B."/>
            <person name="Grigoriev I.V."/>
            <person name="Yang Z.L."/>
            <person name="Xu J."/>
            <person name="Martin F.M."/>
        </authorList>
    </citation>
    <scope>NUCLEOTIDE SEQUENCE</scope>
    <source>
        <strain evidence="3">KKN 215</strain>
    </source>
</reference>
<keyword evidence="4" id="KW-1185">Reference proteome</keyword>
<dbReference type="AlphaFoldDB" id="A0A8K0XPA5"/>
<dbReference type="SUPFAM" id="SSF53474">
    <property type="entry name" value="alpha/beta-Hydrolases"/>
    <property type="match status" value="1"/>
</dbReference>
<evidence type="ECO:0000259" key="2">
    <source>
        <dbReference type="Pfam" id="PF07859"/>
    </source>
</evidence>
<dbReference type="InterPro" id="IPR029058">
    <property type="entry name" value="AB_hydrolase_fold"/>
</dbReference>
<proteinExistence type="predicted"/>
<organism evidence="3 4">
    <name type="scientific">Cristinia sonorae</name>
    <dbReference type="NCBI Taxonomy" id="1940300"/>
    <lineage>
        <taxon>Eukaryota</taxon>
        <taxon>Fungi</taxon>
        <taxon>Dikarya</taxon>
        <taxon>Basidiomycota</taxon>
        <taxon>Agaricomycotina</taxon>
        <taxon>Agaricomycetes</taxon>
        <taxon>Agaricomycetidae</taxon>
        <taxon>Agaricales</taxon>
        <taxon>Pleurotineae</taxon>
        <taxon>Stephanosporaceae</taxon>
        <taxon>Cristinia</taxon>
    </lineage>
</organism>
<evidence type="ECO:0000313" key="4">
    <source>
        <dbReference type="Proteomes" id="UP000813824"/>
    </source>
</evidence>
<gene>
    <name evidence="3" type="ORF">BXZ70DRAFT_1008574</name>
</gene>
<name>A0A8K0XPA5_9AGAR</name>
<dbReference type="GO" id="GO:0016787">
    <property type="term" value="F:hydrolase activity"/>
    <property type="evidence" value="ECO:0007669"/>
    <property type="project" value="UniProtKB-KW"/>
</dbReference>
<accession>A0A8K0XPA5</accession>
<evidence type="ECO:0000256" key="1">
    <source>
        <dbReference type="ARBA" id="ARBA00022801"/>
    </source>
</evidence>
<dbReference type="EMBL" id="JAEVFJ010000017">
    <property type="protein sequence ID" value="KAH8100059.1"/>
    <property type="molecule type" value="Genomic_DNA"/>
</dbReference>
<dbReference type="Gene3D" id="3.40.50.1820">
    <property type="entry name" value="alpha/beta hydrolase"/>
    <property type="match status" value="1"/>
</dbReference>
<dbReference type="PANTHER" id="PTHR48081:SF8">
    <property type="entry name" value="ALPHA_BETA HYDROLASE FOLD-3 DOMAIN-CONTAINING PROTEIN-RELATED"/>
    <property type="match status" value="1"/>
</dbReference>
<feature type="domain" description="Alpha/beta hydrolase fold-3" evidence="2">
    <location>
        <begin position="97"/>
        <end position="311"/>
    </location>
</feature>
<comment type="caution">
    <text evidence="3">The sequence shown here is derived from an EMBL/GenBank/DDBJ whole genome shotgun (WGS) entry which is preliminary data.</text>
</comment>
<dbReference type="Proteomes" id="UP000813824">
    <property type="component" value="Unassembled WGS sequence"/>
</dbReference>